<evidence type="ECO:0000259" key="4">
    <source>
        <dbReference type="PROSITE" id="PS50956"/>
    </source>
</evidence>
<keyword evidence="2" id="KW-0238">DNA-binding</keyword>
<dbReference type="GO" id="GO:0043565">
    <property type="term" value="F:sequence-specific DNA binding"/>
    <property type="evidence" value="ECO:0007669"/>
    <property type="project" value="InterPro"/>
</dbReference>
<dbReference type="GO" id="GO:0005829">
    <property type="term" value="C:cytosol"/>
    <property type="evidence" value="ECO:0007669"/>
    <property type="project" value="TreeGrafter"/>
</dbReference>
<dbReference type="Pfam" id="PF13412">
    <property type="entry name" value="HTH_24"/>
    <property type="match status" value="1"/>
</dbReference>
<dbReference type="PRINTS" id="PR00033">
    <property type="entry name" value="HTHASNC"/>
</dbReference>
<dbReference type="SUPFAM" id="SSF46785">
    <property type="entry name" value="Winged helix' DNA-binding domain"/>
    <property type="match status" value="1"/>
</dbReference>
<dbReference type="GO" id="GO:0043200">
    <property type="term" value="P:response to amino acid"/>
    <property type="evidence" value="ECO:0007669"/>
    <property type="project" value="TreeGrafter"/>
</dbReference>
<evidence type="ECO:0000256" key="3">
    <source>
        <dbReference type="ARBA" id="ARBA00023163"/>
    </source>
</evidence>
<dbReference type="Gene3D" id="1.10.10.10">
    <property type="entry name" value="Winged helix-like DNA-binding domain superfamily/Winged helix DNA-binding domain"/>
    <property type="match status" value="1"/>
</dbReference>
<dbReference type="InterPro" id="IPR036390">
    <property type="entry name" value="WH_DNA-bd_sf"/>
</dbReference>
<keyword evidence="1" id="KW-0805">Transcription regulation</keyword>
<dbReference type="SUPFAM" id="SSF54909">
    <property type="entry name" value="Dimeric alpha+beta barrel"/>
    <property type="match status" value="1"/>
</dbReference>
<dbReference type="Pfam" id="PF01037">
    <property type="entry name" value="AsnC_trans_reg"/>
    <property type="match status" value="1"/>
</dbReference>
<evidence type="ECO:0000256" key="2">
    <source>
        <dbReference type="ARBA" id="ARBA00023125"/>
    </source>
</evidence>
<name>A0A255YL68_9SPHN</name>
<dbReference type="PROSITE" id="PS00519">
    <property type="entry name" value="HTH_ASNC_1"/>
    <property type="match status" value="1"/>
</dbReference>
<sequence>MNGIDSEILRLLQQDNRITAAELGAAVGLSTSAANDRLRRLNASGVIAANRAILAPAALGRNLLAFLFVDLEPRSDEAGFAAAMAAAPDVLEAHHITGPHNWLIKLRVADTAALQRFLAETLKPLPGVIRTETLIALESAKDSTILPTGAA</sequence>
<evidence type="ECO:0000313" key="5">
    <source>
        <dbReference type="EMBL" id="OYQ30012.1"/>
    </source>
</evidence>
<dbReference type="AlphaFoldDB" id="A0A255YL68"/>
<dbReference type="InterPro" id="IPR019887">
    <property type="entry name" value="Tscrpt_reg_AsnC/Lrp_C"/>
</dbReference>
<dbReference type="PANTHER" id="PTHR30154:SF34">
    <property type="entry name" value="TRANSCRIPTIONAL REGULATOR AZLB"/>
    <property type="match status" value="1"/>
</dbReference>
<dbReference type="InterPro" id="IPR000485">
    <property type="entry name" value="AsnC-type_HTH_dom"/>
</dbReference>
<protein>
    <submittedName>
        <fullName evidence="5">Lrp/AsnC family transcriptional regulator</fullName>
    </submittedName>
</protein>
<evidence type="ECO:0000313" key="6">
    <source>
        <dbReference type="Proteomes" id="UP000216991"/>
    </source>
</evidence>
<feature type="domain" description="HTH asnC-type" evidence="4">
    <location>
        <begin position="1"/>
        <end position="62"/>
    </location>
</feature>
<proteinExistence type="predicted"/>
<gene>
    <name evidence="5" type="ORF">CHU93_07345</name>
</gene>
<dbReference type="RefSeq" id="WP_086115461.1">
    <property type="nucleotide sequence ID" value="NZ_NOXT01000103.1"/>
</dbReference>
<keyword evidence="3" id="KW-0804">Transcription</keyword>
<dbReference type="Proteomes" id="UP000216991">
    <property type="component" value="Unassembled WGS sequence"/>
</dbReference>
<evidence type="ECO:0000256" key="1">
    <source>
        <dbReference type="ARBA" id="ARBA00023015"/>
    </source>
</evidence>
<dbReference type="SMART" id="SM00344">
    <property type="entry name" value="HTH_ASNC"/>
    <property type="match status" value="1"/>
</dbReference>
<dbReference type="OrthoDB" id="8590699at2"/>
<accession>A0A255YL68</accession>
<dbReference type="InterPro" id="IPR036388">
    <property type="entry name" value="WH-like_DNA-bd_sf"/>
</dbReference>
<dbReference type="InterPro" id="IPR019888">
    <property type="entry name" value="Tscrpt_reg_AsnC-like"/>
</dbReference>
<dbReference type="InterPro" id="IPR011008">
    <property type="entry name" value="Dimeric_a/b-barrel"/>
</dbReference>
<dbReference type="InterPro" id="IPR019885">
    <property type="entry name" value="Tscrpt_reg_HTH_AsnC-type_CS"/>
</dbReference>
<dbReference type="PANTHER" id="PTHR30154">
    <property type="entry name" value="LEUCINE-RESPONSIVE REGULATORY PROTEIN"/>
    <property type="match status" value="1"/>
</dbReference>
<dbReference type="Gene3D" id="3.30.70.920">
    <property type="match status" value="1"/>
</dbReference>
<comment type="caution">
    <text evidence="5">The sequence shown here is derived from an EMBL/GenBank/DDBJ whole genome shotgun (WGS) entry which is preliminary data.</text>
</comment>
<keyword evidence="6" id="KW-1185">Reference proteome</keyword>
<reference evidence="5 6" key="1">
    <citation type="submission" date="2017-07" db="EMBL/GenBank/DDBJ databases">
        <title>Sandarakinorhabdus cyanobacteriorum sp. nov., a novel bacterium isolated from cyanobacterial aggregates in a eutrophic lake.</title>
        <authorList>
            <person name="Cai H."/>
        </authorList>
    </citation>
    <scope>NUCLEOTIDE SEQUENCE [LARGE SCALE GENOMIC DNA]</scope>
    <source>
        <strain evidence="5 6">TH057</strain>
    </source>
</reference>
<organism evidence="5 6">
    <name type="scientific">Sandarakinorhabdus cyanobacteriorum</name>
    <dbReference type="NCBI Taxonomy" id="1981098"/>
    <lineage>
        <taxon>Bacteria</taxon>
        <taxon>Pseudomonadati</taxon>
        <taxon>Pseudomonadota</taxon>
        <taxon>Alphaproteobacteria</taxon>
        <taxon>Sphingomonadales</taxon>
        <taxon>Sphingosinicellaceae</taxon>
        <taxon>Sandarakinorhabdus</taxon>
    </lineage>
</organism>
<dbReference type="EMBL" id="NOXT01000103">
    <property type="protein sequence ID" value="OYQ30012.1"/>
    <property type="molecule type" value="Genomic_DNA"/>
</dbReference>
<dbReference type="PROSITE" id="PS50956">
    <property type="entry name" value="HTH_ASNC_2"/>
    <property type="match status" value="1"/>
</dbReference>